<feature type="transmembrane region" description="Helical" evidence="1">
    <location>
        <begin position="105"/>
        <end position="133"/>
    </location>
</feature>
<dbReference type="Pfam" id="PF20047">
    <property type="entry name" value="DUF6449"/>
    <property type="match status" value="1"/>
</dbReference>
<evidence type="ECO:0000259" key="2">
    <source>
        <dbReference type="Pfam" id="PF20047"/>
    </source>
</evidence>
<sequence length="657" mass="76372">MPSITSWLNKELILQIVRSTGWISILYFLGLFFSVPLVMIMRYSDERYRLNDMQVNSLFDYTFEIQIGLLIVIPVLLSVFLFRFLQVKQSADLMHSIPMKRGKIFQHYVLSGIVSLLLPIGLIAISVFIIHNLLDLGEFFQLKDILYWVGTMSVLNLLIFMAGVFVAMITGISAVQGVLTYILLLFPVGITLMTLFNLKFFLYGFPSDYFLVKNLETLSPLTYASLLNGRLLRSEDIILYIVLTIVLYGLSLFLYKKRKIESASEAIAFPKLRSFFKYGVTFCAMLLSGMYFGEVQTNSLGWMIFGYTIGATFGYYIAEMVLQKNWRVFGRIKGLVIYALVVGIFLLGIETLGFYENKVPDESEVQSVLLADTPHVYMDQASFDHNFVPNPLKEKENIAAVQKLHQQIINDKDIPVELKENEYMIPAFFLYELKNGKKVIRQYQVYERVYEDFYKRIYESEEYKRATNEIFHLNINHIDQITISANGPGKRNVTINDIDEIKELVQVLQGDILAESYQDQIYFSGRGPSIEVFLDKDHFAYFEFKPTYKGVTKWLEDREVLDQARVMPEDISSVQIAEWNEKDYEYDFPEQIVEKMENNSDVLKVIEKEEIGEILNNSGWGRTHKYIVVLRFEQDNYTDILYLDEEHTPEFIKNHFK</sequence>
<feature type="transmembrane region" description="Helical" evidence="1">
    <location>
        <begin position="145"/>
        <end position="169"/>
    </location>
</feature>
<feature type="transmembrane region" description="Helical" evidence="1">
    <location>
        <begin position="299"/>
        <end position="322"/>
    </location>
</feature>
<keyword evidence="1" id="KW-0472">Membrane</keyword>
<evidence type="ECO:0000313" key="4">
    <source>
        <dbReference type="Proteomes" id="UP000198553"/>
    </source>
</evidence>
<dbReference type="PANTHER" id="PTHR39177">
    <property type="entry name" value="ABC TRANSPORTER PERMEASE YTRC-RELATED"/>
    <property type="match status" value="1"/>
</dbReference>
<feature type="transmembrane region" description="Helical" evidence="1">
    <location>
        <begin position="181"/>
        <end position="205"/>
    </location>
</feature>
<keyword evidence="1" id="KW-1133">Transmembrane helix</keyword>
<feature type="transmembrane region" description="Helical" evidence="1">
    <location>
        <begin position="275"/>
        <end position="293"/>
    </location>
</feature>
<proteinExistence type="predicted"/>
<keyword evidence="1" id="KW-0812">Transmembrane</keyword>
<feature type="transmembrane region" description="Helical" evidence="1">
    <location>
        <begin position="63"/>
        <end position="85"/>
    </location>
</feature>
<dbReference type="STRING" id="930146.SAMN05192533_11079"/>
<dbReference type="OrthoDB" id="1706490at2"/>
<dbReference type="PANTHER" id="PTHR39177:SF1">
    <property type="entry name" value="ABC TRANSPORTER PERMEASE YTRC-RELATED"/>
    <property type="match status" value="1"/>
</dbReference>
<reference evidence="4" key="1">
    <citation type="submission" date="2016-10" db="EMBL/GenBank/DDBJ databases">
        <authorList>
            <person name="Varghese N."/>
            <person name="Submissions S."/>
        </authorList>
    </citation>
    <scope>NUCLEOTIDE SEQUENCE [LARGE SCALE GENOMIC DNA]</scope>
    <source>
        <strain evidence="4">B48,IBRC-M 10115,DSM 25386,CECT 8001</strain>
    </source>
</reference>
<dbReference type="Proteomes" id="UP000198553">
    <property type="component" value="Unassembled WGS sequence"/>
</dbReference>
<dbReference type="InterPro" id="IPR053046">
    <property type="entry name" value="ABC-5_transporter"/>
</dbReference>
<dbReference type="AlphaFoldDB" id="A0A1H8ERM1"/>
<feature type="transmembrane region" description="Helical" evidence="1">
    <location>
        <begin position="334"/>
        <end position="355"/>
    </location>
</feature>
<dbReference type="EMBL" id="FOBW01000010">
    <property type="protein sequence ID" value="SEN22135.1"/>
    <property type="molecule type" value="Genomic_DNA"/>
</dbReference>
<name>A0A1H8ERM1_9BACI</name>
<gene>
    <name evidence="3" type="ORF">SAMN05192533_11079</name>
</gene>
<feature type="transmembrane region" description="Helical" evidence="1">
    <location>
        <begin position="237"/>
        <end position="255"/>
    </location>
</feature>
<feature type="transmembrane region" description="Helical" evidence="1">
    <location>
        <begin position="21"/>
        <end position="43"/>
    </location>
</feature>
<accession>A0A1H8ERM1</accession>
<evidence type="ECO:0000313" key="3">
    <source>
        <dbReference type="EMBL" id="SEN22135.1"/>
    </source>
</evidence>
<evidence type="ECO:0000256" key="1">
    <source>
        <dbReference type="SAM" id="Phobius"/>
    </source>
</evidence>
<keyword evidence="4" id="KW-1185">Reference proteome</keyword>
<dbReference type="InterPro" id="IPR045611">
    <property type="entry name" value="DUF6449"/>
</dbReference>
<feature type="domain" description="DUF6449" evidence="2">
    <location>
        <begin position="431"/>
        <end position="518"/>
    </location>
</feature>
<protein>
    <submittedName>
        <fullName evidence="3">ABC-2 type transport system permease protein</fullName>
    </submittedName>
</protein>
<organism evidence="3 4">
    <name type="scientific">Mesobacillus persicus</name>
    <dbReference type="NCBI Taxonomy" id="930146"/>
    <lineage>
        <taxon>Bacteria</taxon>
        <taxon>Bacillati</taxon>
        <taxon>Bacillota</taxon>
        <taxon>Bacilli</taxon>
        <taxon>Bacillales</taxon>
        <taxon>Bacillaceae</taxon>
        <taxon>Mesobacillus</taxon>
    </lineage>
</organism>
<dbReference type="RefSeq" id="WP_090747099.1">
    <property type="nucleotide sequence ID" value="NZ_FOBW01000010.1"/>
</dbReference>